<feature type="region of interest" description="Disordered" evidence="1">
    <location>
        <begin position="28"/>
        <end position="65"/>
    </location>
</feature>
<feature type="compositionally biased region" description="Basic and acidic residues" evidence="1">
    <location>
        <begin position="49"/>
        <end position="59"/>
    </location>
</feature>
<accession>A0ABP8W462</accession>
<comment type="caution">
    <text evidence="3">The sequence shown here is derived from an EMBL/GenBank/DDBJ whole genome shotgun (WGS) entry which is preliminary data.</text>
</comment>
<protein>
    <recommendedName>
        <fullName evidence="5">Secreted protein</fullName>
    </recommendedName>
</protein>
<evidence type="ECO:0008006" key="5">
    <source>
        <dbReference type="Google" id="ProtNLM"/>
    </source>
</evidence>
<dbReference type="RefSeq" id="WP_345264183.1">
    <property type="nucleotide sequence ID" value="NZ_BAABIM010000001.1"/>
</dbReference>
<evidence type="ECO:0000313" key="4">
    <source>
        <dbReference type="Proteomes" id="UP001500621"/>
    </source>
</evidence>
<evidence type="ECO:0000256" key="1">
    <source>
        <dbReference type="SAM" id="MobiDB-lite"/>
    </source>
</evidence>
<organism evidence="3 4">
    <name type="scientific">Nocardioides nanhaiensis</name>
    <dbReference type="NCBI Taxonomy" id="1476871"/>
    <lineage>
        <taxon>Bacteria</taxon>
        <taxon>Bacillati</taxon>
        <taxon>Actinomycetota</taxon>
        <taxon>Actinomycetes</taxon>
        <taxon>Propionibacteriales</taxon>
        <taxon>Nocardioidaceae</taxon>
        <taxon>Nocardioides</taxon>
    </lineage>
</organism>
<dbReference type="EMBL" id="BAABIM010000001">
    <property type="protein sequence ID" value="GAA4678555.1"/>
    <property type="molecule type" value="Genomic_DNA"/>
</dbReference>
<name>A0ABP8W462_9ACTN</name>
<dbReference type="PROSITE" id="PS51257">
    <property type="entry name" value="PROKAR_LIPOPROTEIN"/>
    <property type="match status" value="1"/>
</dbReference>
<evidence type="ECO:0000256" key="2">
    <source>
        <dbReference type="SAM" id="SignalP"/>
    </source>
</evidence>
<feature type="region of interest" description="Disordered" evidence="1">
    <location>
        <begin position="200"/>
        <end position="229"/>
    </location>
</feature>
<keyword evidence="2" id="KW-0732">Signal</keyword>
<keyword evidence="4" id="KW-1185">Reference proteome</keyword>
<feature type="chain" id="PRO_5047243586" description="Secreted protein" evidence="2">
    <location>
        <begin position="28"/>
        <end position="301"/>
    </location>
</feature>
<gene>
    <name evidence="3" type="ORF">GCM10023226_14830</name>
</gene>
<feature type="signal peptide" evidence="2">
    <location>
        <begin position="1"/>
        <end position="27"/>
    </location>
</feature>
<reference evidence="4" key="1">
    <citation type="journal article" date="2019" name="Int. J. Syst. Evol. Microbiol.">
        <title>The Global Catalogue of Microorganisms (GCM) 10K type strain sequencing project: providing services to taxonomists for standard genome sequencing and annotation.</title>
        <authorList>
            <consortium name="The Broad Institute Genomics Platform"/>
            <consortium name="The Broad Institute Genome Sequencing Center for Infectious Disease"/>
            <person name="Wu L."/>
            <person name="Ma J."/>
        </authorList>
    </citation>
    <scope>NUCLEOTIDE SEQUENCE [LARGE SCALE GENOMIC DNA]</scope>
    <source>
        <strain evidence="4">JCM 18127</strain>
    </source>
</reference>
<proteinExistence type="predicted"/>
<evidence type="ECO:0000313" key="3">
    <source>
        <dbReference type="EMBL" id="GAA4678555.1"/>
    </source>
</evidence>
<sequence>MRRLTTAPGTALAAALASLLLAGCASSGDDPAAQPLEEPTVTVTPRVAEPGETHSHGEGIGDGTTAEAAGYRMSDLRVPRFSGSPGELSFRILDAEGQPLRDYTEQQTKALHLYVVREDLQDFRHVHPVLDDDGTWRARVNLAGSGRYRAIAEFAPADGGVAEGEHVLLGATATVPGGWTPEPVSATSTESDGALEVSTDAELASGPEGSLELRLSDPEGADDSEPPQLESYLGTSAHVTGFDVETGAVTHLHPLGTPETDGAQTVLELHTEIDEPGRMLFFVQVRRAGFVHTVPVTTTVV</sequence>
<dbReference type="Proteomes" id="UP001500621">
    <property type="component" value="Unassembled WGS sequence"/>
</dbReference>